<protein>
    <submittedName>
        <fullName evidence="1">Uncharacterized protein</fullName>
    </submittedName>
</protein>
<dbReference type="RefSeq" id="WP_345213807.1">
    <property type="nucleotide sequence ID" value="NZ_BAABFT010000021.1"/>
</dbReference>
<sequence length="216" mass="25688">MTEKDIQQLVRHHFGNYDYQLFNSFMFSWESDFFAISKSKYAVEVEIKISRADFKCDFKHKTEKHELLKKHNQPLTVERGYVDHLFWGKDIARYVDENGRIQYARGSTIHIGRPADKIPNKFYYCVPEGLITPAEVPAYAGLLYAVKDQFSNNLREVKKAPFLHKQTNDFARSLLKKYYNKHLYVGGEVRVFLNEIEHLLNDYQKDRKRQLMNKLR</sequence>
<gene>
    <name evidence="1" type="ORF">GCM10023149_48580</name>
</gene>
<comment type="caution">
    <text evidence="1">The sequence shown here is derived from an EMBL/GenBank/DDBJ whole genome shotgun (WGS) entry which is preliminary data.</text>
</comment>
<name>A0ABP8HF87_9SPHI</name>
<organism evidence="1 2">
    <name type="scientific">Mucilaginibacter gynuensis</name>
    <dbReference type="NCBI Taxonomy" id="1302236"/>
    <lineage>
        <taxon>Bacteria</taxon>
        <taxon>Pseudomonadati</taxon>
        <taxon>Bacteroidota</taxon>
        <taxon>Sphingobacteriia</taxon>
        <taxon>Sphingobacteriales</taxon>
        <taxon>Sphingobacteriaceae</taxon>
        <taxon>Mucilaginibacter</taxon>
    </lineage>
</organism>
<proteinExistence type="predicted"/>
<evidence type="ECO:0000313" key="2">
    <source>
        <dbReference type="Proteomes" id="UP001500582"/>
    </source>
</evidence>
<reference evidence="2" key="1">
    <citation type="journal article" date="2019" name="Int. J. Syst. Evol. Microbiol.">
        <title>The Global Catalogue of Microorganisms (GCM) 10K type strain sequencing project: providing services to taxonomists for standard genome sequencing and annotation.</title>
        <authorList>
            <consortium name="The Broad Institute Genomics Platform"/>
            <consortium name="The Broad Institute Genome Sequencing Center for Infectious Disease"/>
            <person name="Wu L."/>
            <person name="Ma J."/>
        </authorList>
    </citation>
    <scope>NUCLEOTIDE SEQUENCE [LARGE SCALE GENOMIC DNA]</scope>
    <source>
        <strain evidence="2">JCM 17705</strain>
    </source>
</reference>
<evidence type="ECO:0000313" key="1">
    <source>
        <dbReference type="EMBL" id="GAA4338548.1"/>
    </source>
</evidence>
<accession>A0ABP8HF87</accession>
<dbReference type="EMBL" id="BAABFT010000021">
    <property type="protein sequence ID" value="GAA4338548.1"/>
    <property type="molecule type" value="Genomic_DNA"/>
</dbReference>
<keyword evidence="2" id="KW-1185">Reference proteome</keyword>
<dbReference type="Proteomes" id="UP001500582">
    <property type="component" value="Unassembled WGS sequence"/>
</dbReference>